<feature type="active site" evidence="13">
    <location>
        <position position="115"/>
    </location>
</feature>
<proteinExistence type="inferred from homology"/>
<comment type="similarity">
    <text evidence="3 15">Belongs to the peptidase S11 family.</text>
</comment>
<dbReference type="Pfam" id="PF00768">
    <property type="entry name" value="Peptidase_S11"/>
    <property type="match status" value="1"/>
</dbReference>
<gene>
    <name evidence="18" type="ORF">Ami3637_15090</name>
</gene>
<dbReference type="InterPro" id="IPR015956">
    <property type="entry name" value="Peniciliin-bd_prot_C_sf"/>
</dbReference>
<keyword evidence="11" id="KW-0961">Cell wall biogenesis/degradation</keyword>
<evidence type="ECO:0000256" key="3">
    <source>
        <dbReference type="ARBA" id="ARBA00007164"/>
    </source>
</evidence>
<dbReference type="EC" id="3.4.16.4" evidence="4"/>
<dbReference type="PANTHER" id="PTHR21581">
    <property type="entry name" value="D-ALANYL-D-ALANINE CARBOXYPEPTIDASE"/>
    <property type="match status" value="1"/>
</dbReference>
<dbReference type="GO" id="GO:0009002">
    <property type="term" value="F:serine-type D-Ala-D-Ala carboxypeptidase activity"/>
    <property type="evidence" value="ECO:0007669"/>
    <property type="project" value="UniProtKB-EC"/>
</dbReference>
<evidence type="ECO:0000259" key="17">
    <source>
        <dbReference type="SMART" id="SM00936"/>
    </source>
</evidence>
<evidence type="ECO:0000256" key="14">
    <source>
        <dbReference type="PIRSR" id="PIRSR618044-2"/>
    </source>
</evidence>
<dbReference type="SUPFAM" id="SSF56601">
    <property type="entry name" value="beta-lactamase/transpeptidase-like"/>
    <property type="match status" value="1"/>
</dbReference>
<name>A0A6P1MR99_9FIRM</name>
<evidence type="ECO:0000256" key="4">
    <source>
        <dbReference type="ARBA" id="ARBA00012448"/>
    </source>
</evidence>
<keyword evidence="16" id="KW-0812">Transmembrane</keyword>
<dbReference type="SMART" id="SM00936">
    <property type="entry name" value="PBP5_C"/>
    <property type="match status" value="1"/>
</dbReference>
<dbReference type="RefSeq" id="WP_162363290.1">
    <property type="nucleotide sequence ID" value="NZ_CP047591.1"/>
</dbReference>
<comment type="pathway">
    <text evidence="2">Cell wall biogenesis; peptidoglycan biosynthesis.</text>
</comment>
<dbReference type="SUPFAM" id="SSF69189">
    <property type="entry name" value="Penicillin-binding protein associated domain"/>
    <property type="match status" value="1"/>
</dbReference>
<keyword evidence="16" id="KW-1133">Transmembrane helix</keyword>
<dbReference type="EMBL" id="CP047591">
    <property type="protein sequence ID" value="QHI73525.1"/>
    <property type="molecule type" value="Genomic_DNA"/>
</dbReference>
<comment type="function">
    <text evidence="1">Removes C-terminal D-alanyl residues from sugar-peptide cell wall precursors.</text>
</comment>
<evidence type="ECO:0000256" key="16">
    <source>
        <dbReference type="SAM" id="Phobius"/>
    </source>
</evidence>
<keyword evidence="5 18" id="KW-0121">Carboxypeptidase</keyword>
<dbReference type="InterPro" id="IPR001967">
    <property type="entry name" value="Peptidase_S11_N"/>
</dbReference>
<evidence type="ECO:0000313" key="18">
    <source>
        <dbReference type="EMBL" id="QHI73525.1"/>
    </source>
</evidence>
<evidence type="ECO:0000256" key="7">
    <source>
        <dbReference type="ARBA" id="ARBA00022729"/>
    </source>
</evidence>
<sequence>MKKIFLVLLIILIISNSMVISLAETDKAPALSAETAVLMNASTGEVLYNKHMNQKMYPASTTKIMTALLVLENLDLSKTVTIDRETALTGECQIYLSEGEKVTVEQLLYAMLLKSANDAAVALAKEVAGSVPKFADMMNARAKELGAKNTNFVTPNGLHDDNHYTTAYDLAMITREAMKNKEFRKIITTLRYTIPETNKSNIRELKNPNKLLYSKSKLLVNGTIKSIKYDGATGVKNGYTNEAGRCLVASAKRGGIELISVVLNTTADGKFADSIALLDYGFDNYKSIAAVKKGESFGKIKVSKGAVRNVEFVADKSSYVTTSAKNSDSEINTKLVVDGRLQAPLAKGQKVGRIEIYKGDKLVDKVDVVTAAQVDKGGILSGIGVPDKISHALGIAVLILIFLSAILLFRHKRAV</sequence>
<evidence type="ECO:0000313" key="19">
    <source>
        <dbReference type="Proteomes" id="UP000463883"/>
    </source>
</evidence>
<dbReference type="KEGG" id="amic:Ami3637_15090"/>
<evidence type="ECO:0000256" key="8">
    <source>
        <dbReference type="ARBA" id="ARBA00022801"/>
    </source>
</evidence>
<dbReference type="InterPro" id="IPR018044">
    <property type="entry name" value="Peptidase_S11"/>
</dbReference>
<organism evidence="18 19">
    <name type="scientific">Aminipila terrae</name>
    <dbReference type="NCBI Taxonomy" id="2697030"/>
    <lineage>
        <taxon>Bacteria</taxon>
        <taxon>Bacillati</taxon>
        <taxon>Bacillota</taxon>
        <taxon>Clostridia</taxon>
        <taxon>Peptostreptococcales</taxon>
        <taxon>Anaerovoracaceae</taxon>
        <taxon>Aminipila</taxon>
    </lineage>
</organism>
<reference evidence="18 19" key="1">
    <citation type="submission" date="2020-01" db="EMBL/GenBank/DDBJ databases">
        <title>Genomic analysis of Aminipila sp. CBA3637.</title>
        <authorList>
            <person name="Kim Y.B."/>
            <person name="Roh S.W."/>
        </authorList>
    </citation>
    <scope>NUCLEOTIDE SEQUENCE [LARGE SCALE GENOMIC DNA]</scope>
    <source>
        <strain evidence="18 19">CBA3637</strain>
    </source>
</reference>
<keyword evidence="16" id="KW-0472">Membrane</keyword>
<dbReference type="Gene3D" id="2.60.410.10">
    <property type="entry name" value="D-Ala-D-Ala carboxypeptidase, C-terminal domain"/>
    <property type="match status" value="1"/>
</dbReference>
<dbReference type="UniPathway" id="UPA00219"/>
<evidence type="ECO:0000256" key="12">
    <source>
        <dbReference type="ARBA" id="ARBA00034000"/>
    </source>
</evidence>
<keyword evidence="10" id="KW-0573">Peptidoglycan synthesis</keyword>
<evidence type="ECO:0000256" key="10">
    <source>
        <dbReference type="ARBA" id="ARBA00022984"/>
    </source>
</evidence>
<dbReference type="AlphaFoldDB" id="A0A6P1MR99"/>
<evidence type="ECO:0000256" key="5">
    <source>
        <dbReference type="ARBA" id="ARBA00022645"/>
    </source>
</evidence>
<feature type="transmembrane region" description="Helical" evidence="16">
    <location>
        <begin position="389"/>
        <end position="409"/>
    </location>
</feature>
<keyword evidence="7" id="KW-0732">Signal</keyword>
<accession>A0A6P1MR99</accession>
<dbReference type="PRINTS" id="PR00725">
    <property type="entry name" value="DADACBPTASE1"/>
</dbReference>
<dbReference type="Gene3D" id="3.40.710.10">
    <property type="entry name" value="DD-peptidase/beta-lactamase superfamily"/>
    <property type="match status" value="1"/>
</dbReference>
<evidence type="ECO:0000256" key="13">
    <source>
        <dbReference type="PIRSR" id="PIRSR618044-1"/>
    </source>
</evidence>
<evidence type="ECO:0000256" key="11">
    <source>
        <dbReference type="ARBA" id="ARBA00023316"/>
    </source>
</evidence>
<dbReference type="InterPro" id="IPR012907">
    <property type="entry name" value="Peptidase_S11_C"/>
</dbReference>
<feature type="binding site" evidence="14">
    <location>
        <position position="236"/>
    </location>
    <ligand>
        <name>substrate</name>
    </ligand>
</feature>
<evidence type="ECO:0000256" key="15">
    <source>
        <dbReference type="RuleBase" id="RU004016"/>
    </source>
</evidence>
<keyword evidence="6" id="KW-0645">Protease</keyword>
<protein>
    <recommendedName>
        <fullName evidence="4">serine-type D-Ala-D-Ala carboxypeptidase</fullName>
        <ecNumber evidence="4">3.4.16.4</ecNumber>
    </recommendedName>
</protein>
<dbReference type="GO" id="GO:0071555">
    <property type="term" value="P:cell wall organization"/>
    <property type="evidence" value="ECO:0007669"/>
    <property type="project" value="UniProtKB-KW"/>
</dbReference>
<dbReference type="Proteomes" id="UP000463883">
    <property type="component" value="Chromosome"/>
</dbReference>
<comment type="catalytic activity">
    <reaction evidence="12">
        <text>Preferential cleavage: (Ac)2-L-Lys-D-Ala-|-D-Ala. Also transpeptidation of peptidyl-alanyl moieties that are N-acyl substituents of D-alanine.</text>
        <dbReference type="EC" id="3.4.16.4"/>
    </reaction>
</comment>
<dbReference type="InterPro" id="IPR037167">
    <property type="entry name" value="Peptidase_S11_C_sf"/>
</dbReference>
<evidence type="ECO:0000256" key="1">
    <source>
        <dbReference type="ARBA" id="ARBA00003217"/>
    </source>
</evidence>
<evidence type="ECO:0000256" key="2">
    <source>
        <dbReference type="ARBA" id="ARBA00004752"/>
    </source>
</evidence>
<keyword evidence="9" id="KW-0133">Cell shape</keyword>
<dbReference type="GO" id="GO:0009252">
    <property type="term" value="P:peptidoglycan biosynthetic process"/>
    <property type="evidence" value="ECO:0007669"/>
    <property type="project" value="UniProtKB-UniPathway"/>
</dbReference>
<feature type="domain" description="Peptidase S11 D-Ala-D-Ala carboxypeptidase A C-terminal" evidence="17">
    <location>
        <begin position="285"/>
        <end position="376"/>
    </location>
</feature>
<dbReference type="GO" id="GO:0006508">
    <property type="term" value="P:proteolysis"/>
    <property type="evidence" value="ECO:0007669"/>
    <property type="project" value="UniProtKB-KW"/>
</dbReference>
<dbReference type="PANTHER" id="PTHR21581:SF33">
    <property type="entry name" value="D-ALANYL-D-ALANINE CARBOXYPEPTIDASE DACB"/>
    <property type="match status" value="1"/>
</dbReference>
<evidence type="ECO:0000256" key="6">
    <source>
        <dbReference type="ARBA" id="ARBA00022670"/>
    </source>
</evidence>
<dbReference type="GO" id="GO:0008360">
    <property type="term" value="P:regulation of cell shape"/>
    <property type="evidence" value="ECO:0007669"/>
    <property type="project" value="UniProtKB-KW"/>
</dbReference>
<dbReference type="InterPro" id="IPR012338">
    <property type="entry name" value="Beta-lactam/transpept-like"/>
</dbReference>
<keyword evidence="19" id="KW-1185">Reference proteome</keyword>
<feature type="active site" description="Acyl-ester intermediate" evidence="13">
    <location>
        <position position="60"/>
    </location>
</feature>
<keyword evidence="8" id="KW-0378">Hydrolase</keyword>
<feature type="active site" description="Proton acceptor" evidence="13">
    <location>
        <position position="63"/>
    </location>
</feature>
<dbReference type="Pfam" id="PF07943">
    <property type="entry name" value="PBP5_C"/>
    <property type="match status" value="1"/>
</dbReference>
<evidence type="ECO:0000256" key="9">
    <source>
        <dbReference type="ARBA" id="ARBA00022960"/>
    </source>
</evidence>